<organism evidence="2">
    <name type="scientific">Bannacoris arboreus</name>
    <dbReference type="NCBI Taxonomy" id="1837149"/>
    <lineage>
        <taxon>Eukaryota</taxon>
        <taxon>Metazoa</taxon>
        <taxon>Ecdysozoa</taxon>
        <taxon>Arthropoda</taxon>
        <taxon>Hexapoda</taxon>
        <taxon>Insecta</taxon>
        <taxon>Pterygota</taxon>
        <taxon>Neoptera</taxon>
        <taxon>Paraneoptera</taxon>
        <taxon>Hemiptera</taxon>
        <taxon>Heteroptera</taxon>
        <taxon>Panheteroptera</taxon>
        <taxon>Pentatomomorpha</taxon>
        <taxon>Pentatomoidea</taxon>
        <taxon>Urostylididae</taxon>
        <taxon>Bannacoris</taxon>
    </lineage>
</organism>
<dbReference type="GeneID" id="79575338"/>
<dbReference type="RefSeq" id="YP_010736637.1">
    <property type="nucleotide sequence ID" value="NC_072980.1"/>
</dbReference>
<keyword evidence="1" id="KW-1133">Transmembrane helix</keyword>
<dbReference type="AlphaFoldDB" id="A0A2P1CLQ1"/>
<keyword evidence="1" id="KW-0812">Transmembrane</keyword>
<protein>
    <submittedName>
        <fullName evidence="2">ATP synthase F0 subunit 8</fullName>
    </submittedName>
</protein>
<evidence type="ECO:0000313" key="2">
    <source>
        <dbReference type="EMBL" id="AVJ52264.1"/>
    </source>
</evidence>
<feature type="transmembrane region" description="Helical" evidence="1">
    <location>
        <begin position="12"/>
        <end position="31"/>
    </location>
</feature>
<keyword evidence="1" id="KW-0472">Membrane</keyword>
<name>A0A2P1CLQ1_9HEMI</name>
<dbReference type="EMBL" id="MF173620">
    <property type="protein sequence ID" value="AVJ52264.1"/>
    <property type="molecule type" value="Genomic_DNA"/>
</dbReference>
<reference evidence="2" key="1">
    <citation type="journal article" date="2018" name="Cladistics">
        <title>Phylogeny and the colourful history of jewel bugs (Insecta: Hemiptera: Scutelleridae).</title>
        <authorList>
            <person name="Wu Y."/>
            <person name="Redei D."/>
            <person name="Eger J."/>
            <person name="Wang Y."/>
            <person name="Wu H."/>
            <person name="Carapezza A."/>
            <person name="Kment P."/>
            <person name="Cai B."/>
            <person name="Sun X."/>
            <person name="Guo P."/>
            <person name="Luo J."/>
            <person name="Xie Q."/>
        </authorList>
    </citation>
    <scope>NUCLEOTIDE SEQUENCE</scope>
</reference>
<accession>A0A2P1CLQ1</accession>
<evidence type="ECO:0000256" key="1">
    <source>
        <dbReference type="SAM" id="Phobius"/>
    </source>
</evidence>
<sequence>MPQMSPIMWESMFLTFMMLLLTTTMIIFHMNNIKPITKENMTQLKILNWKW</sequence>
<geneLocation type="mitochondrion" evidence="2"/>
<gene>
    <name evidence="2" type="primary">ATP8</name>
</gene>
<keyword evidence="2" id="KW-0496">Mitochondrion</keyword>
<dbReference type="CTD" id="4509"/>
<proteinExistence type="predicted"/>